<evidence type="ECO:0000259" key="5">
    <source>
        <dbReference type="PROSITE" id="PS50931"/>
    </source>
</evidence>
<comment type="similarity">
    <text evidence="1">Belongs to the LysR transcriptional regulatory family.</text>
</comment>
<dbReference type="SUPFAM" id="SSF53850">
    <property type="entry name" value="Periplasmic binding protein-like II"/>
    <property type="match status" value="1"/>
</dbReference>
<dbReference type="Pfam" id="PF03466">
    <property type="entry name" value="LysR_substrate"/>
    <property type="match status" value="1"/>
</dbReference>
<organism evidence="6 7">
    <name type="scientific">Butyrivibrio fibrisolvens</name>
    <dbReference type="NCBI Taxonomy" id="831"/>
    <lineage>
        <taxon>Bacteria</taxon>
        <taxon>Bacillati</taxon>
        <taxon>Bacillota</taxon>
        <taxon>Clostridia</taxon>
        <taxon>Lachnospirales</taxon>
        <taxon>Lachnospiraceae</taxon>
        <taxon>Butyrivibrio</taxon>
    </lineage>
</organism>
<feature type="domain" description="HTH lysR-type" evidence="5">
    <location>
        <begin position="1"/>
        <end position="58"/>
    </location>
</feature>
<dbReference type="InterPro" id="IPR000847">
    <property type="entry name" value="LysR_HTH_N"/>
</dbReference>
<dbReference type="OrthoDB" id="9803714at2"/>
<dbReference type="Pfam" id="PF00126">
    <property type="entry name" value="HTH_1"/>
    <property type="match status" value="1"/>
</dbReference>
<dbReference type="GO" id="GO:0003700">
    <property type="term" value="F:DNA-binding transcription factor activity"/>
    <property type="evidence" value="ECO:0007669"/>
    <property type="project" value="InterPro"/>
</dbReference>
<dbReference type="eggNOG" id="COG0583">
    <property type="taxonomic scope" value="Bacteria"/>
</dbReference>
<evidence type="ECO:0000256" key="1">
    <source>
        <dbReference type="ARBA" id="ARBA00009437"/>
    </source>
</evidence>
<dbReference type="Gene3D" id="3.40.190.290">
    <property type="match status" value="1"/>
</dbReference>
<keyword evidence="4" id="KW-0804">Transcription</keyword>
<gene>
    <name evidence="6" type="ORF">SAMN04487884_10411</name>
</gene>
<dbReference type="EMBL" id="FOGJ01000004">
    <property type="protein sequence ID" value="SER30008.1"/>
    <property type="molecule type" value="Genomic_DNA"/>
</dbReference>
<accession>A0A1H9N2A5</accession>
<keyword evidence="3 6" id="KW-0238">DNA-binding</keyword>
<dbReference type="GO" id="GO:0032993">
    <property type="term" value="C:protein-DNA complex"/>
    <property type="evidence" value="ECO:0007669"/>
    <property type="project" value="TreeGrafter"/>
</dbReference>
<dbReference type="InterPro" id="IPR036388">
    <property type="entry name" value="WH-like_DNA-bd_sf"/>
</dbReference>
<proteinExistence type="inferred from homology"/>
<reference evidence="6 7" key="1">
    <citation type="submission" date="2016-10" db="EMBL/GenBank/DDBJ databases">
        <authorList>
            <person name="de Groot N.N."/>
        </authorList>
    </citation>
    <scope>NUCLEOTIDE SEQUENCE [LARGE SCALE GENOMIC DNA]</scope>
    <source>
        <strain evidence="6 7">AR40</strain>
    </source>
</reference>
<dbReference type="PANTHER" id="PTHR30346:SF28">
    <property type="entry name" value="HTH-TYPE TRANSCRIPTIONAL REGULATOR CYNR"/>
    <property type="match status" value="1"/>
</dbReference>
<evidence type="ECO:0000313" key="7">
    <source>
        <dbReference type="Proteomes" id="UP000182584"/>
    </source>
</evidence>
<evidence type="ECO:0000256" key="2">
    <source>
        <dbReference type="ARBA" id="ARBA00023015"/>
    </source>
</evidence>
<name>A0A1H9N2A5_BUTFI</name>
<dbReference type="RefSeq" id="WP_074754484.1">
    <property type="nucleotide sequence ID" value="NZ_FOGJ01000004.1"/>
</dbReference>
<dbReference type="PRINTS" id="PR00039">
    <property type="entry name" value="HTHLYSR"/>
</dbReference>
<dbReference type="SUPFAM" id="SSF46785">
    <property type="entry name" value="Winged helix' DNA-binding domain"/>
    <property type="match status" value="1"/>
</dbReference>
<dbReference type="AlphaFoldDB" id="A0A1H9N2A5"/>
<dbReference type="Proteomes" id="UP000182584">
    <property type="component" value="Unassembled WGS sequence"/>
</dbReference>
<dbReference type="InterPro" id="IPR036390">
    <property type="entry name" value="WH_DNA-bd_sf"/>
</dbReference>
<dbReference type="Gene3D" id="1.10.10.10">
    <property type="entry name" value="Winged helix-like DNA-binding domain superfamily/Winged helix DNA-binding domain"/>
    <property type="match status" value="1"/>
</dbReference>
<keyword evidence="2" id="KW-0805">Transcription regulation</keyword>
<evidence type="ECO:0000256" key="4">
    <source>
        <dbReference type="ARBA" id="ARBA00023163"/>
    </source>
</evidence>
<evidence type="ECO:0000313" key="6">
    <source>
        <dbReference type="EMBL" id="SER30008.1"/>
    </source>
</evidence>
<sequence length="295" mass="33173">MTTKQIDYCIELARTESFSRGAENMFVSQPTFSYQIKLLEEEVGFEIFVRNGKGATLTPAGQQFVSYLTNMREELKRAIEQGQNFSAKYKENITISMSVRQTLYFLPEAIREFEKEAPGTQITPRFQYAGSMDSFLKNESDVVFALEEQTKQLAGTIVHKLFQSHIYLICDKNDPLAEKNLITDEDIYGRTLMVGGGSPALLRSVQQKLISSGKIEYFNSPDHDTTLTNIASGKGICLAPGFLNDHSGQFAWIPYDCDDTFSCVLCTHKADGRESLNAFINVLQKLYNEAVAFPL</sequence>
<dbReference type="InterPro" id="IPR005119">
    <property type="entry name" value="LysR_subst-bd"/>
</dbReference>
<evidence type="ECO:0000256" key="3">
    <source>
        <dbReference type="ARBA" id="ARBA00023125"/>
    </source>
</evidence>
<dbReference type="GO" id="GO:0003677">
    <property type="term" value="F:DNA binding"/>
    <property type="evidence" value="ECO:0007669"/>
    <property type="project" value="UniProtKB-KW"/>
</dbReference>
<dbReference type="PROSITE" id="PS50931">
    <property type="entry name" value="HTH_LYSR"/>
    <property type="match status" value="1"/>
</dbReference>
<dbReference type="PANTHER" id="PTHR30346">
    <property type="entry name" value="TRANSCRIPTIONAL DUAL REGULATOR HCAR-RELATED"/>
    <property type="match status" value="1"/>
</dbReference>
<dbReference type="CDD" id="cd05466">
    <property type="entry name" value="PBP2_LTTR_substrate"/>
    <property type="match status" value="1"/>
</dbReference>
<protein>
    <submittedName>
        <fullName evidence="6">DNA-binding transcriptional regulator, LysR family</fullName>
    </submittedName>
</protein>